<evidence type="ECO:0000256" key="13">
    <source>
        <dbReference type="SAM" id="MobiDB-lite"/>
    </source>
</evidence>
<dbReference type="SUPFAM" id="SSF101148">
    <property type="entry name" value="Plant invertase/pectin methylesterase inhibitor"/>
    <property type="match status" value="1"/>
</dbReference>
<evidence type="ECO:0000313" key="15">
    <source>
        <dbReference type="EMBL" id="KAI7737916.1"/>
    </source>
</evidence>
<dbReference type="Pfam" id="PF01095">
    <property type="entry name" value="Pectinesterase"/>
    <property type="match status" value="1"/>
</dbReference>
<evidence type="ECO:0000256" key="5">
    <source>
        <dbReference type="ARBA" id="ARBA00013229"/>
    </source>
</evidence>
<dbReference type="FunFam" id="2.160.20.10:FF:000001">
    <property type="entry name" value="Pectinesterase"/>
    <property type="match status" value="1"/>
</dbReference>
<keyword evidence="12" id="KW-0964">Secreted</keyword>
<keyword evidence="16" id="KW-1185">Reference proteome</keyword>
<dbReference type="PROSITE" id="PS00503">
    <property type="entry name" value="PECTINESTERASE_2"/>
    <property type="match status" value="1"/>
</dbReference>
<comment type="subcellular location">
    <subcellularLocation>
        <location evidence="1 12">Secreted</location>
        <location evidence="1 12">Cell wall</location>
    </subcellularLocation>
</comment>
<dbReference type="EMBL" id="JAMZMK010008925">
    <property type="protein sequence ID" value="KAI7737916.1"/>
    <property type="molecule type" value="Genomic_DNA"/>
</dbReference>
<dbReference type="CDD" id="cd15798">
    <property type="entry name" value="PMEI-like_3"/>
    <property type="match status" value="1"/>
</dbReference>
<evidence type="ECO:0000256" key="4">
    <source>
        <dbReference type="ARBA" id="ARBA00007786"/>
    </source>
</evidence>
<dbReference type="Pfam" id="PF04043">
    <property type="entry name" value="PMEI"/>
    <property type="match status" value="1"/>
</dbReference>
<comment type="similarity">
    <text evidence="3">In the N-terminal section; belongs to the PMEI family.</text>
</comment>
<dbReference type="InterPro" id="IPR000070">
    <property type="entry name" value="Pectinesterase_cat"/>
</dbReference>
<evidence type="ECO:0000259" key="14">
    <source>
        <dbReference type="SMART" id="SM00856"/>
    </source>
</evidence>
<feature type="domain" description="Pectinesterase inhibitor" evidence="14">
    <location>
        <begin position="16"/>
        <end position="162"/>
    </location>
</feature>
<keyword evidence="7 12" id="KW-0378">Hydrolase</keyword>
<proteinExistence type="inferred from homology"/>
<sequence>MISCFILHLSSGVYGYPISDIRSWCSQTPHPEPCEYVLASQPNYGPVKQKPDFVNALLKATQERATEAEANTRGLGPKCRNNLEKTAWKDCLQLYENTVQRINMTLDPKTTCSQVEMQTWLSTALTNLETCKNGFEELGVGDYLLPLMNNNVSSLVSNLLAINKGGNPPNNEPYYKGFPTWVNRHDRKLLKSSNPSSRANAVVAQDGSGNYKTIGAALAAAKSGGHGRYVIHVKAGTYNEYIDVKANNIMIVGDGMGKTIITGSKSVGGGSTSFGSCTMAVDGDKFIGRDFTVRNTAGPQNQQAVAVRSGSDLSVFYQCSFEGYQDTLYVLSNRQFYRDCNIYGTVDFIFGNAAVVLQNCNILARDPPHKTNTLTAQGRTDPNQNTGISIHNCRVTAASSLKGVKTYLGRPWKQYSRTVYMKTYMDGIVNPAGWMPWSGNFALDTLYYGEYKNTGPGSSTANRVKWKGYHVITSAAEATKFTPGKFIAGGSWQSVQYCNKPKNESSTPSLYTLSDKGHTIQQQSQQQNRTTVDRGGAAVDRGGAASGECGCCSDQNGGFVSVVASDGGYVRSWGGIGLAGG</sequence>
<evidence type="ECO:0000256" key="12">
    <source>
        <dbReference type="RuleBase" id="RU000589"/>
    </source>
</evidence>
<evidence type="ECO:0000256" key="9">
    <source>
        <dbReference type="ARBA" id="ARBA00023316"/>
    </source>
</evidence>
<dbReference type="Gene3D" id="2.160.20.10">
    <property type="entry name" value="Single-stranded right-handed beta-helix, Pectin lyase-like"/>
    <property type="match status" value="1"/>
</dbReference>
<dbReference type="GO" id="GO:0004857">
    <property type="term" value="F:enzyme inhibitor activity"/>
    <property type="evidence" value="ECO:0007669"/>
    <property type="project" value="InterPro"/>
</dbReference>
<evidence type="ECO:0000313" key="16">
    <source>
        <dbReference type="Proteomes" id="UP001206925"/>
    </source>
</evidence>
<dbReference type="PROSITE" id="PS00800">
    <property type="entry name" value="PECTINESTERASE_1"/>
    <property type="match status" value="1"/>
</dbReference>
<organism evidence="15 16">
    <name type="scientific">Ambrosia artemisiifolia</name>
    <name type="common">Common ragweed</name>
    <dbReference type="NCBI Taxonomy" id="4212"/>
    <lineage>
        <taxon>Eukaryota</taxon>
        <taxon>Viridiplantae</taxon>
        <taxon>Streptophyta</taxon>
        <taxon>Embryophyta</taxon>
        <taxon>Tracheophyta</taxon>
        <taxon>Spermatophyta</taxon>
        <taxon>Magnoliopsida</taxon>
        <taxon>eudicotyledons</taxon>
        <taxon>Gunneridae</taxon>
        <taxon>Pentapetalae</taxon>
        <taxon>asterids</taxon>
        <taxon>campanulids</taxon>
        <taxon>Asterales</taxon>
        <taxon>Asteraceae</taxon>
        <taxon>Asteroideae</taxon>
        <taxon>Heliantheae alliance</taxon>
        <taxon>Heliantheae</taxon>
        <taxon>Ambrosia</taxon>
    </lineage>
</organism>
<name>A0AAD5CCH4_AMBAR</name>
<keyword evidence="9 12" id="KW-0961">Cell wall biogenesis/degradation</keyword>
<keyword evidence="8 12" id="KW-0063">Aspartyl esterase</keyword>
<feature type="active site" evidence="11">
    <location>
        <position position="347"/>
    </location>
</feature>
<dbReference type="Gene3D" id="1.20.140.40">
    <property type="entry name" value="Invertase/pectin methylesterase inhibitor family protein"/>
    <property type="match status" value="1"/>
</dbReference>
<comment type="caution">
    <text evidence="15">The sequence shown here is derived from an EMBL/GenBank/DDBJ whole genome shotgun (WGS) entry which is preliminary data.</text>
</comment>
<dbReference type="SUPFAM" id="SSF51126">
    <property type="entry name" value="Pectin lyase-like"/>
    <property type="match status" value="1"/>
</dbReference>
<evidence type="ECO:0000256" key="10">
    <source>
        <dbReference type="ARBA" id="ARBA00047928"/>
    </source>
</evidence>
<comment type="similarity">
    <text evidence="4">In the C-terminal section; belongs to the pectinesterase family.</text>
</comment>
<keyword evidence="6 12" id="KW-0134">Cell wall</keyword>
<accession>A0AAD5CCH4</accession>
<reference evidence="15" key="1">
    <citation type="submission" date="2022-06" db="EMBL/GenBank/DDBJ databases">
        <title>Uncovering the hologenomic basis of an extraordinary plant invasion.</title>
        <authorList>
            <person name="Bieker V.C."/>
            <person name="Martin M.D."/>
            <person name="Gilbert T."/>
            <person name="Hodgins K."/>
            <person name="Battlay P."/>
            <person name="Petersen B."/>
            <person name="Wilson J."/>
        </authorList>
    </citation>
    <scope>NUCLEOTIDE SEQUENCE</scope>
    <source>
        <strain evidence="15">AA19_3_7</strain>
        <tissue evidence="15">Leaf</tissue>
    </source>
</reference>
<comment type="catalytic activity">
    <reaction evidence="10 12">
        <text>[(1-&gt;4)-alpha-D-galacturonosyl methyl ester](n) + n H2O = [(1-&gt;4)-alpha-D-galacturonosyl](n) + n methanol + n H(+)</text>
        <dbReference type="Rhea" id="RHEA:22380"/>
        <dbReference type="Rhea" id="RHEA-COMP:14570"/>
        <dbReference type="Rhea" id="RHEA-COMP:14573"/>
        <dbReference type="ChEBI" id="CHEBI:15377"/>
        <dbReference type="ChEBI" id="CHEBI:15378"/>
        <dbReference type="ChEBI" id="CHEBI:17790"/>
        <dbReference type="ChEBI" id="CHEBI:140522"/>
        <dbReference type="ChEBI" id="CHEBI:140523"/>
        <dbReference type="EC" id="3.1.1.11"/>
    </reaction>
</comment>
<dbReference type="Proteomes" id="UP001206925">
    <property type="component" value="Unassembled WGS sequence"/>
</dbReference>
<evidence type="ECO:0000256" key="6">
    <source>
        <dbReference type="ARBA" id="ARBA00022512"/>
    </source>
</evidence>
<comment type="pathway">
    <text evidence="2 12">Glycan metabolism; pectin degradation; 2-dehydro-3-deoxy-D-gluconate from pectin: step 1/5.</text>
</comment>
<dbReference type="SMART" id="SM00856">
    <property type="entry name" value="PMEI"/>
    <property type="match status" value="1"/>
</dbReference>
<dbReference type="GO" id="GO:0045490">
    <property type="term" value="P:pectin catabolic process"/>
    <property type="evidence" value="ECO:0007669"/>
    <property type="project" value="UniProtKB-UniRule"/>
</dbReference>
<dbReference type="InterPro" id="IPR006501">
    <property type="entry name" value="Pectinesterase_inhib_dom"/>
</dbReference>
<dbReference type="InterPro" id="IPR011050">
    <property type="entry name" value="Pectin_lyase_fold/virulence"/>
</dbReference>
<evidence type="ECO:0000256" key="3">
    <source>
        <dbReference type="ARBA" id="ARBA00006027"/>
    </source>
</evidence>
<dbReference type="AlphaFoldDB" id="A0AAD5CCH4"/>
<protein>
    <recommendedName>
        <fullName evidence="5 12">Pectinesterase</fullName>
        <ecNumber evidence="5 12">3.1.1.11</ecNumber>
    </recommendedName>
</protein>
<dbReference type="EC" id="3.1.1.11" evidence="5 12"/>
<evidence type="ECO:0000256" key="1">
    <source>
        <dbReference type="ARBA" id="ARBA00004191"/>
    </source>
</evidence>
<comment type="function">
    <text evidence="12">Acts in the modification of cell walls via demethylesterification of cell wall pectin.</text>
</comment>
<dbReference type="InterPro" id="IPR035513">
    <property type="entry name" value="Invertase/methylesterase_inhib"/>
</dbReference>
<dbReference type="InterPro" id="IPR012334">
    <property type="entry name" value="Pectin_lyas_fold"/>
</dbReference>
<feature type="region of interest" description="Disordered" evidence="13">
    <location>
        <begin position="520"/>
        <end position="539"/>
    </location>
</feature>
<dbReference type="GO" id="GO:0042545">
    <property type="term" value="P:cell wall modification"/>
    <property type="evidence" value="ECO:0007669"/>
    <property type="project" value="UniProtKB-UniRule"/>
</dbReference>
<dbReference type="InterPro" id="IPR018040">
    <property type="entry name" value="Pectinesterase_Tyr_AS"/>
</dbReference>
<evidence type="ECO:0000256" key="7">
    <source>
        <dbReference type="ARBA" id="ARBA00022801"/>
    </source>
</evidence>
<dbReference type="PANTHER" id="PTHR31707">
    <property type="entry name" value="PECTINESTERASE"/>
    <property type="match status" value="1"/>
</dbReference>
<feature type="compositionally biased region" description="Low complexity" evidence="13">
    <location>
        <begin position="521"/>
        <end position="539"/>
    </location>
</feature>
<dbReference type="GO" id="GO:0030599">
    <property type="term" value="F:pectinesterase activity"/>
    <property type="evidence" value="ECO:0007669"/>
    <property type="project" value="UniProtKB-UniRule"/>
</dbReference>
<dbReference type="InterPro" id="IPR033131">
    <property type="entry name" value="Pectinesterase_Asp_AS"/>
</dbReference>
<evidence type="ECO:0000256" key="8">
    <source>
        <dbReference type="ARBA" id="ARBA00023085"/>
    </source>
</evidence>
<evidence type="ECO:0000256" key="2">
    <source>
        <dbReference type="ARBA" id="ARBA00005184"/>
    </source>
</evidence>
<dbReference type="NCBIfam" id="TIGR01614">
    <property type="entry name" value="PME_inhib"/>
    <property type="match status" value="1"/>
</dbReference>
<gene>
    <name evidence="15" type="ORF">M8C21_027382</name>
</gene>
<evidence type="ECO:0000256" key="11">
    <source>
        <dbReference type="PROSITE-ProRule" id="PRU10040"/>
    </source>
</evidence>